<evidence type="ECO:0000256" key="7">
    <source>
        <dbReference type="ARBA" id="ARBA00033311"/>
    </source>
</evidence>
<reference evidence="8 9" key="1">
    <citation type="submission" date="2018-02" db="EMBL/GenBank/DDBJ databases">
        <title>Whole genome sequencing of endophytic bacterium.</title>
        <authorList>
            <person name="Eedara R."/>
            <person name="Podile A.R."/>
        </authorList>
    </citation>
    <scope>NUCLEOTIDE SEQUENCE [LARGE SCALE GENOMIC DNA]</scope>
    <source>
        <strain evidence="8 9">RP1T</strain>
    </source>
</reference>
<dbReference type="SUPFAM" id="SSF51182">
    <property type="entry name" value="RmlC-like cupins"/>
    <property type="match status" value="1"/>
</dbReference>
<evidence type="ECO:0000256" key="1">
    <source>
        <dbReference type="ARBA" id="ARBA00001298"/>
    </source>
</evidence>
<comment type="catalytic activity">
    <reaction evidence="1">
        <text>dTDP-4-dehydro-6-deoxy-alpha-D-glucose = dTDP-4-dehydro-beta-L-rhamnose</text>
        <dbReference type="Rhea" id="RHEA:16969"/>
        <dbReference type="ChEBI" id="CHEBI:57649"/>
        <dbReference type="ChEBI" id="CHEBI:62830"/>
        <dbReference type="EC" id="5.1.3.13"/>
    </reaction>
</comment>
<organism evidence="8 9">
    <name type="scientific">Labrys okinawensis</name>
    <dbReference type="NCBI Taxonomy" id="346911"/>
    <lineage>
        <taxon>Bacteria</taxon>
        <taxon>Pseudomonadati</taxon>
        <taxon>Pseudomonadota</taxon>
        <taxon>Alphaproteobacteria</taxon>
        <taxon>Hyphomicrobiales</taxon>
        <taxon>Xanthobacteraceae</taxon>
        <taxon>Labrys</taxon>
    </lineage>
</organism>
<proteinExistence type="predicted"/>
<evidence type="ECO:0000256" key="5">
    <source>
        <dbReference type="ARBA" id="ARBA00029758"/>
    </source>
</evidence>
<dbReference type="Gene3D" id="2.60.120.10">
    <property type="entry name" value="Jelly Rolls"/>
    <property type="match status" value="1"/>
</dbReference>
<feature type="non-terminal residue" evidence="8">
    <location>
        <position position="54"/>
    </location>
</feature>
<gene>
    <name evidence="8" type="ORF">C5L14_28015</name>
</gene>
<keyword evidence="9" id="KW-1185">Reference proteome</keyword>
<dbReference type="Pfam" id="PF00908">
    <property type="entry name" value="dTDP_sugar_isom"/>
    <property type="match status" value="1"/>
</dbReference>
<dbReference type="InterPro" id="IPR011051">
    <property type="entry name" value="RmlC_Cupin_sf"/>
</dbReference>
<dbReference type="InterPro" id="IPR014710">
    <property type="entry name" value="RmlC-like_jellyroll"/>
</dbReference>
<dbReference type="InterPro" id="IPR000888">
    <property type="entry name" value="RmlC-like"/>
</dbReference>
<protein>
    <recommendedName>
        <fullName evidence="4">dTDP-4-dehydrorhamnose 3,5-epimerase</fullName>
        <ecNumber evidence="3">5.1.3.13</ecNumber>
    </recommendedName>
    <alternativeName>
        <fullName evidence="6">Thymidine diphospho-4-keto-rhamnose 3,5-epimerase</fullName>
    </alternativeName>
    <alternativeName>
        <fullName evidence="5">dTDP-4-keto-6-deoxyglucose 3,5-epimerase</fullName>
    </alternativeName>
    <alternativeName>
        <fullName evidence="7">dTDP-6-deoxy-D-xylo-4-hexulose 3,5-epimerase</fullName>
    </alternativeName>
</protein>
<dbReference type="EMBL" id="PUEJ01000015">
    <property type="protein sequence ID" value="PRH84144.1"/>
    <property type="molecule type" value="Genomic_DNA"/>
</dbReference>
<evidence type="ECO:0000313" key="8">
    <source>
        <dbReference type="EMBL" id="PRH84144.1"/>
    </source>
</evidence>
<evidence type="ECO:0000313" key="9">
    <source>
        <dbReference type="Proteomes" id="UP000237682"/>
    </source>
</evidence>
<evidence type="ECO:0000256" key="4">
    <source>
        <dbReference type="ARBA" id="ARBA00019595"/>
    </source>
</evidence>
<dbReference type="Proteomes" id="UP000237682">
    <property type="component" value="Unassembled WGS sequence"/>
</dbReference>
<dbReference type="AlphaFoldDB" id="A0A2S9Q4C2"/>
<evidence type="ECO:0000256" key="6">
    <source>
        <dbReference type="ARBA" id="ARBA00031424"/>
    </source>
</evidence>
<comment type="caution">
    <text evidence="8">The sequence shown here is derived from an EMBL/GenBank/DDBJ whole genome shotgun (WGS) entry which is preliminary data.</text>
</comment>
<evidence type="ECO:0000256" key="2">
    <source>
        <dbReference type="ARBA" id="ARBA00001997"/>
    </source>
</evidence>
<dbReference type="EC" id="5.1.3.13" evidence="3"/>
<dbReference type="RefSeq" id="WP_181161371.1">
    <property type="nucleotide sequence ID" value="NZ_PUEJ01000015.1"/>
</dbReference>
<comment type="function">
    <text evidence="2">Catalyzes the epimerization of the C3' and C5'positions of dTDP-6-deoxy-D-xylo-4-hexulose, forming dTDP-6-deoxy-L-lyxo-4-hexulose.</text>
</comment>
<dbReference type="GO" id="GO:0008830">
    <property type="term" value="F:dTDP-4-dehydrorhamnose 3,5-epimerase activity"/>
    <property type="evidence" value="ECO:0007669"/>
    <property type="project" value="UniProtKB-EC"/>
</dbReference>
<sequence length="54" mass="6200">MIVERLSIPEVARVRPRRFGDARGYFSEVFNARVFRQQVADVEFVQDNEALSGA</sequence>
<name>A0A2S9Q4C2_9HYPH</name>
<evidence type="ECO:0000256" key="3">
    <source>
        <dbReference type="ARBA" id="ARBA00012098"/>
    </source>
</evidence>
<accession>A0A2S9Q4C2</accession>